<dbReference type="InterPro" id="IPR029045">
    <property type="entry name" value="ClpP/crotonase-like_dom_sf"/>
</dbReference>
<protein>
    <recommendedName>
        <fullName evidence="1">Tail specific protease domain-containing protein</fullName>
    </recommendedName>
</protein>
<dbReference type="OrthoDB" id="7314861at2"/>
<organism evidence="2 3">
    <name type="scientific">Flaviaesturariibacter aridisoli</name>
    <dbReference type="NCBI Taxonomy" id="2545761"/>
    <lineage>
        <taxon>Bacteria</taxon>
        <taxon>Pseudomonadati</taxon>
        <taxon>Bacteroidota</taxon>
        <taxon>Chitinophagia</taxon>
        <taxon>Chitinophagales</taxon>
        <taxon>Chitinophagaceae</taxon>
        <taxon>Flaviaestuariibacter</taxon>
    </lineage>
</organism>
<feature type="domain" description="Tail specific protease" evidence="1">
    <location>
        <begin position="151"/>
        <end position="368"/>
    </location>
</feature>
<comment type="caution">
    <text evidence="2">The sequence shown here is derived from an EMBL/GenBank/DDBJ whole genome shotgun (WGS) entry which is preliminary data.</text>
</comment>
<dbReference type="Proteomes" id="UP000295164">
    <property type="component" value="Unassembled WGS sequence"/>
</dbReference>
<accession>A0A4R4E073</accession>
<dbReference type="EMBL" id="SKFH01000026">
    <property type="protein sequence ID" value="TCZ68586.1"/>
    <property type="molecule type" value="Genomic_DNA"/>
</dbReference>
<proteinExistence type="predicted"/>
<dbReference type="GO" id="GO:0006508">
    <property type="term" value="P:proteolysis"/>
    <property type="evidence" value="ECO:0007669"/>
    <property type="project" value="InterPro"/>
</dbReference>
<evidence type="ECO:0000313" key="3">
    <source>
        <dbReference type="Proteomes" id="UP000295164"/>
    </source>
</evidence>
<dbReference type="InterPro" id="IPR005151">
    <property type="entry name" value="Tail-specific_protease"/>
</dbReference>
<dbReference type="GO" id="GO:0008236">
    <property type="term" value="F:serine-type peptidase activity"/>
    <property type="evidence" value="ECO:0007669"/>
    <property type="project" value="InterPro"/>
</dbReference>
<reference evidence="2 3" key="1">
    <citation type="submission" date="2019-03" db="EMBL/GenBank/DDBJ databases">
        <authorList>
            <person name="Kim M.K.M."/>
        </authorList>
    </citation>
    <scope>NUCLEOTIDE SEQUENCE [LARGE SCALE GENOMIC DNA]</scope>
    <source>
        <strain evidence="2 3">17J68-15</strain>
    </source>
</reference>
<evidence type="ECO:0000259" key="1">
    <source>
        <dbReference type="SMART" id="SM00245"/>
    </source>
</evidence>
<dbReference type="SMART" id="SM00245">
    <property type="entry name" value="TSPc"/>
    <property type="match status" value="1"/>
</dbReference>
<dbReference type="PANTHER" id="PTHR11261">
    <property type="entry name" value="INTERPHOTORECEPTOR RETINOID-BINDING PROTEIN"/>
    <property type="match status" value="1"/>
</dbReference>
<dbReference type="Pfam" id="PF03572">
    <property type="entry name" value="Peptidase_S41"/>
    <property type="match status" value="1"/>
</dbReference>
<dbReference type="SUPFAM" id="SSF52096">
    <property type="entry name" value="ClpP/crotonase"/>
    <property type="match status" value="1"/>
</dbReference>
<dbReference type="AlphaFoldDB" id="A0A4R4E073"/>
<dbReference type="PANTHER" id="PTHR11261:SF3">
    <property type="entry name" value="RETINOL-BINDING PROTEIN 3"/>
    <property type="match status" value="1"/>
</dbReference>
<sequence>MPAAAANAFLAQRLLFLAQRTRLRWARRPARWAKSAIRGVAPAASCIKITTMRRLVLLLTLLGSLRATAQQTDSVRLLIDSTLRVMEQHAYNSSRINWAALRDSVARKAAGARSDADAAPALFWAFDQLQDKHGWITIADSTHYNTAVHREQRTLSAGIKAALQKGPYIYNGRVAGRYAYISIHFFMGQTEAAMNAYAQRLQDSLCKNVDARTKGIIIDLRLNGGGNSFPMYQGIVNVLGNRDFGASVDGRGRVQDDNRIRNNRVVLHGNHNDSIVLRLERMCRDLSALPVAVLISPASGSSAEQLAIAFTSRPRTVLIGERTAGYVTGNNGFELPGAGNGIVVAESLTRNTKGKLFTEDVRPGIEVTGGDDFTDRTKDAKIRAAVKWLEGQRSGGR</sequence>
<gene>
    <name evidence="2" type="ORF">E0486_13770</name>
</gene>
<dbReference type="Gene3D" id="3.90.226.10">
    <property type="entry name" value="2-enoyl-CoA Hydratase, Chain A, domain 1"/>
    <property type="match status" value="1"/>
</dbReference>
<name>A0A4R4E073_9BACT</name>
<keyword evidence="3" id="KW-1185">Reference proteome</keyword>
<evidence type="ECO:0000313" key="2">
    <source>
        <dbReference type="EMBL" id="TCZ68586.1"/>
    </source>
</evidence>